<feature type="compositionally biased region" description="Basic and acidic residues" evidence="1">
    <location>
        <begin position="633"/>
        <end position="647"/>
    </location>
</feature>
<evidence type="ECO:0000313" key="3">
    <source>
        <dbReference type="Proteomes" id="UP001176961"/>
    </source>
</evidence>
<feature type="region of interest" description="Disordered" evidence="1">
    <location>
        <begin position="606"/>
        <end position="655"/>
    </location>
</feature>
<feature type="compositionally biased region" description="Polar residues" evidence="1">
    <location>
        <begin position="152"/>
        <end position="164"/>
    </location>
</feature>
<dbReference type="Proteomes" id="UP001176961">
    <property type="component" value="Unassembled WGS sequence"/>
</dbReference>
<feature type="region of interest" description="Disordered" evidence="1">
    <location>
        <begin position="118"/>
        <end position="164"/>
    </location>
</feature>
<dbReference type="Pfam" id="PF05380">
    <property type="entry name" value="Peptidase_A17"/>
    <property type="match status" value="1"/>
</dbReference>
<name>A0AA36M822_CYLNA</name>
<reference evidence="2" key="1">
    <citation type="submission" date="2023-07" db="EMBL/GenBank/DDBJ databases">
        <authorList>
            <consortium name="CYATHOMIX"/>
        </authorList>
    </citation>
    <scope>NUCLEOTIDE SEQUENCE</scope>
    <source>
        <strain evidence="2">N/A</strain>
    </source>
</reference>
<keyword evidence="3" id="KW-1185">Reference proteome</keyword>
<dbReference type="AlphaFoldDB" id="A0AA36M822"/>
<sequence length="655" mass="75259">MAATVRTFKGLVTKRTQAISTWLKENSALLSNPCDSESARKERIHDAYVALKECDEHITLLETSMAKLANAYDEYEDHSVEDDEQLSKYTDAAQEVIMNLHDHKSKLRRVLYDYTAENDNESENSQAPSKQGPQRPPKETHEHQRAKMPAIKTSTQRPMKGTRNTNQHVITSEEIEEENHNEEEKQTTNQLTVNNEAVVLQTNKWEFTSNDETFNSSIKPDDRMKNRYPRVLGVSWRPHTDDIVLASTIIPQRNITKRRVTQELASIYDPMGLLVPILLPAKVFLQSLWKDDYPWDDTLPENLRVQWYYLTEGITMFYKEIKRQILPSSKNYRLIVFTDASQCAIATCIYLDNYEATNLLMAKSKLHSLKASITIPKSEMNAVVLGARVARYAYNSLASVIQIDEIIFLTDSEIVLGWIKSHSKRSTAGVLVKNRLKELKNIVKDVEKQKTSCLFGHVSTQDNLADCGTRGLMPNTLKNHLWWGGAELTDRLKKLQRSELFSLSTINEEDPVLPVQLNAIIANEVEEKTLFTLTRYSSLFKAQRVVAYVMRFLRRVTQHFQQERKEEVHDHIPAIQFAATTFELTGVELREARLCIIRDHQKHMVTEHQINSQKDLNIRTDEKGTRRSSNNTSKEDSSDNPKPDLHPNFDVLPGH</sequence>
<organism evidence="2 3">
    <name type="scientific">Cylicocyclus nassatus</name>
    <name type="common">Nematode worm</name>
    <dbReference type="NCBI Taxonomy" id="53992"/>
    <lineage>
        <taxon>Eukaryota</taxon>
        <taxon>Metazoa</taxon>
        <taxon>Ecdysozoa</taxon>
        <taxon>Nematoda</taxon>
        <taxon>Chromadorea</taxon>
        <taxon>Rhabditida</taxon>
        <taxon>Rhabditina</taxon>
        <taxon>Rhabditomorpha</taxon>
        <taxon>Strongyloidea</taxon>
        <taxon>Strongylidae</taxon>
        <taxon>Cylicocyclus</taxon>
    </lineage>
</organism>
<accession>A0AA36M822</accession>
<protein>
    <submittedName>
        <fullName evidence="2">Uncharacterized protein</fullName>
    </submittedName>
</protein>
<dbReference type="InterPro" id="IPR008042">
    <property type="entry name" value="Retrotrans_Pao"/>
</dbReference>
<proteinExistence type="predicted"/>
<comment type="caution">
    <text evidence="2">The sequence shown here is derived from an EMBL/GenBank/DDBJ whole genome shotgun (WGS) entry which is preliminary data.</text>
</comment>
<gene>
    <name evidence="2" type="ORF">CYNAS_LOCUS14762</name>
</gene>
<feature type="compositionally biased region" description="Basic and acidic residues" evidence="1">
    <location>
        <begin position="136"/>
        <end position="145"/>
    </location>
</feature>
<dbReference type="EMBL" id="CATQJL010000305">
    <property type="protein sequence ID" value="CAJ0602779.1"/>
    <property type="molecule type" value="Genomic_DNA"/>
</dbReference>
<feature type="compositionally biased region" description="Polar residues" evidence="1">
    <location>
        <begin position="123"/>
        <end position="132"/>
    </location>
</feature>
<feature type="compositionally biased region" description="Basic and acidic residues" evidence="1">
    <location>
        <begin position="616"/>
        <end position="625"/>
    </location>
</feature>
<dbReference type="PANTHER" id="PTHR47331">
    <property type="entry name" value="PHD-TYPE DOMAIN-CONTAINING PROTEIN"/>
    <property type="match status" value="1"/>
</dbReference>
<evidence type="ECO:0000256" key="1">
    <source>
        <dbReference type="SAM" id="MobiDB-lite"/>
    </source>
</evidence>
<evidence type="ECO:0000313" key="2">
    <source>
        <dbReference type="EMBL" id="CAJ0602779.1"/>
    </source>
</evidence>